<dbReference type="InterPro" id="IPR012902">
    <property type="entry name" value="N_methyl_site"/>
</dbReference>
<organism evidence="2 3">
    <name type="scientific">Blastopirellula marina DSM 3645</name>
    <dbReference type="NCBI Taxonomy" id="314230"/>
    <lineage>
        <taxon>Bacteria</taxon>
        <taxon>Pseudomonadati</taxon>
        <taxon>Planctomycetota</taxon>
        <taxon>Planctomycetia</taxon>
        <taxon>Pirellulales</taxon>
        <taxon>Pirellulaceae</taxon>
        <taxon>Blastopirellula</taxon>
    </lineage>
</organism>
<dbReference type="SUPFAM" id="SSF54523">
    <property type="entry name" value="Pili subunits"/>
    <property type="match status" value="1"/>
</dbReference>
<accession>A3ZNP8</accession>
<dbReference type="InterPro" id="IPR011453">
    <property type="entry name" value="DUF1559"/>
</dbReference>
<dbReference type="InterPro" id="IPR027558">
    <property type="entry name" value="Pre_pil_HX9DG_C"/>
</dbReference>
<dbReference type="PANTHER" id="PTHR30093">
    <property type="entry name" value="GENERAL SECRETION PATHWAY PROTEIN G"/>
    <property type="match status" value="1"/>
</dbReference>
<feature type="domain" description="DUF1559" evidence="1">
    <location>
        <begin position="30"/>
        <end position="325"/>
    </location>
</feature>
<evidence type="ECO:0000313" key="3">
    <source>
        <dbReference type="Proteomes" id="UP000004358"/>
    </source>
</evidence>
<dbReference type="InterPro" id="IPR045584">
    <property type="entry name" value="Pilin-like"/>
</dbReference>
<dbReference type="Pfam" id="PF07596">
    <property type="entry name" value="SBP_bac_10"/>
    <property type="match status" value="1"/>
</dbReference>
<dbReference type="STRING" id="314230.DSM3645_17380"/>
<gene>
    <name evidence="2" type="ORF">DSM3645_17380</name>
</gene>
<dbReference type="PANTHER" id="PTHR30093:SF2">
    <property type="entry name" value="TYPE II SECRETION SYSTEM PROTEIN H"/>
    <property type="match status" value="1"/>
</dbReference>
<protein>
    <recommendedName>
        <fullName evidence="1">DUF1559 domain-containing protein</fullName>
    </recommendedName>
</protein>
<dbReference type="Pfam" id="PF07963">
    <property type="entry name" value="N_methyl"/>
    <property type="match status" value="1"/>
</dbReference>
<name>A3ZNP8_9BACT</name>
<dbReference type="eggNOG" id="COG2165">
    <property type="taxonomic scope" value="Bacteria"/>
</dbReference>
<dbReference type="NCBIfam" id="TIGR02532">
    <property type="entry name" value="IV_pilin_GFxxxE"/>
    <property type="match status" value="1"/>
</dbReference>
<dbReference type="Gene3D" id="3.30.700.10">
    <property type="entry name" value="Glycoprotein, Type 4 Pilin"/>
    <property type="match status" value="1"/>
</dbReference>
<dbReference type="Proteomes" id="UP000004358">
    <property type="component" value="Unassembled WGS sequence"/>
</dbReference>
<dbReference type="HOGENOM" id="CLU_041661_0_0_0"/>
<proteinExistence type="predicted"/>
<comment type="caution">
    <text evidence="2">The sequence shown here is derived from an EMBL/GenBank/DDBJ whole genome shotgun (WGS) entry which is preliminary data.</text>
</comment>
<reference evidence="2 3" key="1">
    <citation type="submission" date="2006-02" db="EMBL/GenBank/DDBJ databases">
        <authorList>
            <person name="Amann R."/>
            <person name="Ferriera S."/>
            <person name="Johnson J."/>
            <person name="Kravitz S."/>
            <person name="Halpern A."/>
            <person name="Remington K."/>
            <person name="Beeson K."/>
            <person name="Tran B."/>
            <person name="Rogers Y.-H."/>
            <person name="Friedman R."/>
            <person name="Venter J.C."/>
        </authorList>
    </citation>
    <scope>NUCLEOTIDE SEQUENCE [LARGE SCALE GENOMIC DNA]</scope>
    <source>
        <strain evidence="2 3">DSM 3645</strain>
    </source>
</reference>
<evidence type="ECO:0000313" key="2">
    <source>
        <dbReference type="EMBL" id="EAQ81946.1"/>
    </source>
</evidence>
<dbReference type="AlphaFoldDB" id="A3ZNP8"/>
<dbReference type="RefSeq" id="WP_002651374.1">
    <property type="nucleotide sequence ID" value="NZ_CH672376.1"/>
</dbReference>
<dbReference type="NCBIfam" id="TIGR04294">
    <property type="entry name" value="pre_pil_HX9DG"/>
    <property type="match status" value="1"/>
</dbReference>
<dbReference type="OrthoDB" id="241541at2"/>
<sequence length="358" mass="37834">MKRSAFTLVELLVVIAIIGVLIALLLPAVQQAREAARRMQCTNKLKQIGLALHNYHDTFGALPARQGGTTGASGEYYVHNASRLSGWVSLLSFLEEGNLYDQIKSPQTFNGHDWNPYGGAPWYNEYTLWHTKIDALRCPSDGADSNFDTELGFCNFAFSIGDTPRRSHNPVSNGMFGALSWFKFSAVTDGLSNTLAVAERTVGVDTNKIIGGGLVLAADAWPGSVSDSNDNQVTPAVCAAKAGAGKRYLPGVTTKNYLGRRWSDGANPYGGSITTILPPNSPSCFSDSTWDGSAAIMTPNSFHPGGANGLLGDGSAHFYTETIDTGNLSTIPTGSGPSPFGVWGAIGTKSGGEVSTSL</sequence>
<dbReference type="EMBL" id="AANZ01000003">
    <property type="protein sequence ID" value="EAQ81946.1"/>
    <property type="molecule type" value="Genomic_DNA"/>
</dbReference>
<evidence type="ECO:0000259" key="1">
    <source>
        <dbReference type="Pfam" id="PF07596"/>
    </source>
</evidence>